<dbReference type="InterPro" id="IPR004638">
    <property type="entry name" value="EmrB-like"/>
</dbReference>
<name>A0ABN2SUF1_9ACTN</name>
<keyword evidence="6 8" id="KW-0472">Membrane</keyword>
<gene>
    <name evidence="10" type="ORF">GCM10009799_18320</name>
</gene>
<dbReference type="SUPFAM" id="SSF103473">
    <property type="entry name" value="MFS general substrate transporter"/>
    <property type="match status" value="2"/>
</dbReference>
<organism evidence="10 11">
    <name type="scientific">Nocardiopsis rhodophaea</name>
    <dbReference type="NCBI Taxonomy" id="280238"/>
    <lineage>
        <taxon>Bacteria</taxon>
        <taxon>Bacillati</taxon>
        <taxon>Actinomycetota</taxon>
        <taxon>Actinomycetes</taxon>
        <taxon>Streptosporangiales</taxon>
        <taxon>Nocardiopsidaceae</taxon>
        <taxon>Nocardiopsis</taxon>
    </lineage>
</organism>
<dbReference type="NCBIfam" id="TIGR00711">
    <property type="entry name" value="efflux_EmrB"/>
    <property type="match status" value="1"/>
</dbReference>
<evidence type="ECO:0000313" key="11">
    <source>
        <dbReference type="Proteomes" id="UP001501585"/>
    </source>
</evidence>
<keyword evidence="3" id="KW-1003">Cell membrane</keyword>
<evidence type="ECO:0000256" key="8">
    <source>
        <dbReference type="SAM" id="Phobius"/>
    </source>
</evidence>
<feature type="transmembrane region" description="Helical" evidence="8">
    <location>
        <begin position="287"/>
        <end position="308"/>
    </location>
</feature>
<feature type="transmembrane region" description="Helical" evidence="8">
    <location>
        <begin position="378"/>
        <end position="401"/>
    </location>
</feature>
<feature type="transmembrane region" description="Helical" evidence="8">
    <location>
        <begin position="123"/>
        <end position="144"/>
    </location>
</feature>
<feature type="transmembrane region" description="Helical" evidence="8">
    <location>
        <begin position="98"/>
        <end position="117"/>
    </location>
</feature>
<feature type="transmembrane region" description="Helical" evidence="8">
    <location>
        <begin position="67"/>
        <end position="86"/>
    </location>
</feature>
<dbReference type="InterPro" id="IPR020846">
    <property type="entry name" value="MFS_dom"/>
</dbReference>
<dbReference type="Gene3D" id="1.20.1250.20">
    <property type="entry name" value="MFS general substrate transporter like domains"/>
    <property type="match status" value="2"/>
</dbReference>
<feature type="transmembrane region" description="Helical" evidence="8">
    <location>
        <begin position="353"/>
        <end position="372"/>
    </location>
</feature>
<comment type="subcellular location">
    <subcellularLocation>
        <location evidence="1">Cell membrane</location>
        <topology evidence="1">Multi-pass membrane protein</topology>
    </subcellularLocation>
</comment>
<dbReference type="EMBL" id="BAAAPC010000006">
    <property type="protein sequence ID" value="GAA1992743.1"/>
    <property type="molecule type" value="Genomic_DNA"/>
</dbReference>
<evidence type="ECO:0000313" key="10">
    <source>
        <dbReference type="EMBL" id="GAA1992743.1"/>
    </source>
</evidence>
<evidence type="ECO:0000256" key="5">
    <source>
        <dbReference type="ARBA" id="ARBA00022989"/>
    </source>
</evidence>
<dbReference type="Proteomes" id="UP001501585">
    <property type="component" value="Unassembled WGS sequence"/>
</dbReference>
<keyword evidence="4 8" id="KW-0812">Transmembrane</keyword>
<dbReference type="CDD" id="cd17502">
    <property type="entry name" value="MFS_Azr1_MDR_like"/>
    <property type="match status" value="1"/>
</dbReference>
<evidence type="ECO:0000256" key="6">
    <source>
        <dbReference type="ARBA" id="ARBA00023136"/>
    </source>
</evidence>
<accession>A0ABN2SUF1</accession>
<protein>
    <recommendedName>
        <fullName evidence="9">Major facilitator superfamily (MFS) profile domain-containing protein</fullName>
    </recommendedName>
</protein>
<feature type="domain" description="Major facilitator superfamily (MFS) profile" evidence="9">
    <location>
        <begin position="33"/>
        <end position="519"/>
    </location>
</feature>
<feature type="transmembrane region" description="Helical" evidence="8">
    <location>
        <begin position="320"/>
        <end position="341"/>
    </location>
</feature>
<keyword evidence="2" id="KW-0813">Transport</keyword>
<keyword evidence="11" id="KW-1185">Reference proteome</keyword>
<dbReference type="PANTHER" id="PTHR23501">
    <property type="entry name" value="MAJOR FACILITATOR SUPERFAMILY"/>
    <property type="match status" value="1"/>
</dbReference>
<feature type="transmembrane region" description="Helical" evidence="8">
    <location>
        <begin position="496"/>
        <end position="515"/>
    </location>
</feature>
<sequence>MTSTHAADQPPDQSAAAAEASAGPLTKKQIRWVFLGVMLTMLLGALDQTIVTTALPTIVGELNGLDHLSWVITAYMLAATVGLPIYGKAGDLFGRKVVFQFAIVVFLIGSVLCGVAQDMNQLILFRALQGIGGGGLMISAQSIIAEVVSARERGRYMGAIGGVFGFSSIAGPLLGGLFTDQLDWRWIFYINLPLGALALVVTSTVLQLPRRGGPKPKLDYLGTVLLAAASVCVVLLTSWGGSTYDWNSPVIIGLGVGAVVAAVLFVAAERRAAEPIIPLRLFNDRDFVLTALIGVSVGIAMFSTVSYLPTFLQMVNGVSATVSGLLMIPMVVGMLVATIGTGRRIASTGKYKIWPIIGTGVVIVGLILLGGMDADTPYAYNASGMLLLGLGVGMVLQNLVLIVQNTAPPQDLGTATSANNYFRQIGASFGIAVFGSIFVGRLNDRMAELPPQATGHLPTQGGEAGISSMTPDMLQGLPDQLREFIVHAFAGALAPIFYYALPVAVVGFVLSFFLIEKPLSTEVGTSGGGNGPEAAAAAD</sequence>
<dbReference type="PROSITE" id="PS00217">
    <property type="entry name" value="SUGAR_TRANSPORT_2"/>
    <property type="match status" value="1"/>
</dbReference>
<evidence type="ECO:0000256" key="2">
    <source>
        <dbReference type="ARBA" id="ARBA00022448"/>
    </source>
</evidence>
<reference evidence="10 11" key="1">
    <citation type="journal article" date="2019" name="Int. J. Syst. Evol. Microbiol.">
        <title>The Global Catalogue of Microorganisms (GCM) 10K type strain sequencing project: providing services to taxonomists for standard genome sequencing and annotation.</title>
        <authorList>
            <consortium name="The Broad Institute Genomics Platform"/>
            <consortium name="The Broad Institute Genome Sequencing Center for Infectious Disease"/>
            <person name="Wu L."/>
            <person name="Ma J."/>
        </authorList>
    </citation>
    <scope>NUCLEOTIDE SEQUENCE [LARGE SCALE GENOMIC DNA]</scope>
    <source>
        <strain evidence="10 11">JCM 15313</strain>
    </source>
</reference>
<evidence type="ECO:0000259" key="9">
    <source>
        <dbReference type="PROSITE" id="PS50850"/>
    </source>
</evidence>
<evidence type="ECO:0000256" key="3">
    <source>
        <dbReference type="ARBA" id="ARBA00022475"/>
    </source>
</evidence>
<evidence type="ECO:0000256" key="7">
    <source>
        <dbReference type="SAM" id="MobiDB-lite"/>
    </source>
</evidence>
<keyword evidence="5 8" id="KW-1133">Transmembrane helix</keyword>
<dbReference type="InterPro" id="IPR036259">
    <property type="entry name" value="MFS_trans_sf"/>
</dbReference>
<dbReference type="Pfam" id="PF07690">
    <property type="entry name" value="MFS_1"/>
    <property type="match status" value="1"/>
</dbReference>
<evidence type="ECO:0000256" key="4">
    <source>
        <dbReference type="ARBA" id="ARBA00022692"/>
    </source>
</evidence>
<feature type="transmembrane region" description="Helical" evidence="8">
    <location>
        <begin position="186"/>
        <end position="208"/>
    </location>
</feature>
<feature type="transmembrane region" description="Helical" evidence="8">
    <location>
        <begin position="32"/>
        <end position="55"/>
    </location>
</feature>
<feature type="transmembrane region" description="Helical" evidence="8">
    <location>
        <begin position="156"/>
        <end position="174"/>
    </location>
</feature>
<dbReference type="PRINTS" id="PR01036">
    <property type="entry name" value="TCRTETB"/>
</dbReference>
<dbReference type="RefSeq" id="WP_344104026.1">
    <property type="nucleotide sequence ID" value="NZ_BAAAPC010000006.1"/>
</dbReference>
<feature type="region of interest" description="Disordered" evidence="7">
    <location>
        <begin position="1"/>
        <end position="20"/>
    </location>
</feature>
<feature type="transmembrane region" description="Helical" evidence="8">
    <location>
        <begin position="246"/>
        <end position="267"/>
    </location>
</feature>
<comment type="caution">
    <text evidence="10">The sequence shown here is derived from an EMBL/GenBank/DDBJ whole genome shotgun (WGS) entry which is preliminary data.</text>
</comment>
<proteinExistence type="predicted"/>
<dbReference type="PROSITE" id="PS50850">
    <property type="entry name" value="MFS"/>
    <property type="match status" value="1"/>
</dbReference>
<dbReference type="PANTHER" id="PTHR23501:SF197">
    <property type="entry name" value="COMD"/>
    <property type="match status" value="1"/>
</dbReference>
<feature type="transmembrane region" description="Helical" evidence="8">
    <location>
        <begin position="220"/>
        <end position="240"/>
    </location>
</feature>
<feature type="transmembrane region" description="Helical" evidence="8">
    <location>
        <begin position="421"/>
        <end position="440"/>
    </location>
</feature>
<dbReference type="InterPro" id="IPR011701">
    <property type="entry name" value="MFS"/>
</dbReference>
<dbReference type="InterPro" id="IPR005829">
    <property type="entry name" value="Sugar_transporter_CS"/>
</dbReference>
<evidence type="ECO:0000256" key="1">
    <source>
        <dbReference type="ARBA" id="ARBA00004651"/>
    </source>
</evidence>